<feature type="region of interest" description="Disordered" evidence="1">
    <location>
        <begin position="56"/>
        <end position="100"/>
    </location>
</feature>
<keyword evidence="2" id="KW-0812">Transmembrane</keyword>
<proteinExistence type="predicted"/>
<feature type="transmembrane region" description="Helical" evidence="2">
    <location>
        <begin position="34"/>
        <end position="50"/>
    </location>
</feature>
<gene>
    <name evidence="3" type="ORF">ACFSW5_15155</name>
</gene>
<keyword evidence="2" id="KW-1133">Transmembrane helix</keyword>
<dbReference type="RefSeq" id="WP_379274645.1">
    <property type="nucleotide sequence ID" value="NZ_JBHUGT010000029.1"/>
</dbReference>
<sequence>MKLGKGRFNAASLIILALLVIGVVNVAILSPWSFVMPVAVVGIIFLLYKFPPGRARNHTRTAKPKQPASSARQSSRPRSKTVPFRVIEGGKDDDDLPRYH</sequence>
<dbReference type="Proteomes" id="UP001597493">
    <property type="component" value="Unassembled WGS sequence"/>
</dbReference>
<protein>
    <recommendedName>
        <fullName evidence="5">DUF2207 domain-containing protein</fullName>
    </recommendedName>
</protein>
<evidence type="ECO:0000256" key="1">
    <source>
        <dbReference type="SAM" id="MobiDB-lite"/>
    </source>
</evidence>
<name>A0ABW5QZD2_9BACL</name>
<feature type="compositionally biased region" description="Low complexity" evidence="1">
    <location>
        <begin position="64"/>
        <end position="76"/>
    </location>
</feature>
<accession>A0ABW5QZD2</accession>
<organism evidence="3 4">
    <name type="scientific">Paenibacillus thailandensis</name>
    <dbReference type="NCBI Taxonomy" id="393250"/>
    <lineage>
        <taxon>Bacteria</taxon>
        <taxon>Bacillati</taxon>
        <taxon>Bacillota</taxon>
        <taxon>Bacilli</taxon>
        <taxon>Bacillales</taxon>
        <taxon>Paenibacillaceae</taxon>
        <taxon>Paenibacillus</taxon>
    </lineage>
</organism>
<comment type="caution">
    <text evidence="3">The sequence shown here is derived from an EMBL/GenBank/DDBJ whole genome shotgun (WGS) entry which is preliminary data.</text>
</comment>
<evidence type="ECO:0000313" key="4">
    <source>
        <dbReference type="Proteomes" id="UP001597493"/>
    </source>
</evidence>
<evidence type="ECO:0000313" key="3">
    <source>
        <dbReference type="EMBL" id="MFD2661590.1"/>
    </source>
</evidence>
<reference evidence="4" key="1">
    <citation type="journal article" date="2019" name="Int. J. Syst. Evol. Microbiol.">
        <title>The Global Catalogue of Microorganisms (GCM) 10K type strain sequencing project: providing services to taxonomists for standard genome sequencing and annotation.</title>
        <authorList>
            <consortium name="The Broad Institute Genomics Platform"/>
            <consortium name="The Broad Institute Genome Sequencing Center for Infectious Disease"/>
            <person name="Wu L."/>
            <person name="Ma J."/>
        </authorList>
    </citation>
    <scope>NUCLEOTIDE SEQUENCE [LARGE SCALE GENOMIC DNA]</scope>
    <source>
        <strain evidence="4">TISTR 1827</strain>
    </source>
</reference>
<feature type="transmembrane region" description="Helical" evidence="2">
    <location>
        <begin position="7"/>
        <end position="28"/>
    </location>
</feature>
<keyword evidence="2" id="KW-0472">Membrane</keyword>
<evidence type="ECO:0000256" key="2">
    <source>
        <dbReference type="SAM" id="Phobius"/>
    </source>
</evidence>
<evidence type="ECO:0008006" key="5">
    <source>
        <dbReference type="Google" id="ProtNLM"/>
    </source>
</evidence>
<feature type="compositionally biased region" description="Acidic residues" evidence="1">
    <location>
        <begin position="91"/>
        <end position="100"/>
    </location>
</feature>
<dbReference type="EMBL" id="JBHUMY010000016">
    <property type="protein sequence ID" value="MFD2661590.1"/>
    <property type="molecule type" value="Genomic_DNA"/>
</dbReference>
<keyword evidence="4" id="KW-1185">Reference proteome</keyword>